<dbReference type="STRING" id="225849.swp_0873"/>
<evidence type="ECO:0000256" key="9">
    <source>
        <dbReference type="ARBA" id="ARBA00022801"/>
    </source>
</evidence>
<feature type="domain" description="ERAP1-like C-terminal" evidence="14">
    <location>
        <begin position="553"/>
        <end position="863"/>
    </location>
</feature>
<feature type="chain" id="PRO_5002866678" description="Aminopeptidase N" evidence="12">
    <location>
        <begin position="19"/>
        <end position="878"/>
    </location>
</feature>
<evidence type="ECO:0000256" key="5">
    <source>
        <dbReference type="ARBA" id="ARBA00015611"/>
    </source>
</evidence>
<dbReference type="Gene3D" id="1.10.390.10">
    <property type="entry name" value="Neutral Protease Domain 2"/>
    <property type="match status" value="1"/>
</dbReference>
<sequence>MKLFYTVLVALLSIVLSACNSTPREPISARDGTAYISQQSAMQRSARISDVKYDLAFSLTGESRFSASTIVNFNLSDTSKALTLDLNQATISHFSINGKKVYPNYNGSYITLNPGLLSTGNNTVEVQFSREHSTNGEGLHRFVDPIDGKVYLYSHFEPAAAQQMFAVFDQPDLKANFTLSVTAPKAWTVISAMRESSITELGDTRQWQFPQSPKLSPYNFSMHAGPYQQWADNSGPYPLRLFARQSVADQVTPQDWFTYTQQGLEFFDSYFGIPYPFKKYDQVLVPDFLYGAMENAAAITFSESRFLFNSEMTAAQKQRLAGVIMHEMAHQWFGNLVTMKWWNGLWLNESFASFMGTLATAEATEFSHAWRTFYANNKQSAYHLDSQTSTHPIEVPVASSQNAFDNIDAITYSKGASALKQLNHLLGEKAFQKGVQDYLQQYSYQNAELNDFIKSLGNAANKNLTTWSQQWLYEAGVNSIKADFSCENGRITQFNLTQSAPNSALSTLREQRVQIGLFTQGRSRLHHNISMPVTYKGATTKVTRLIGLHCPDLVYPNYQDWGFVKVNLDPVSFKTAKQNLRLVKDPLLRSMLWQSLWDSVEDGSLSLNDYIGAVLVNLPGEADQTIVGQVLKSLSKTRSYLDKMDPSNQRFAKQAIRAIEQMSLRKVMIKSDSRDFQRRWFENYVSFARSKDALNHIDALLSDKASIKGLVLDQDLRWLMIAHLNRYDHPTAMYWLRKERGVDNSDAGQKSALAAEVSRPDALKKRQWLTRIQQQTNLPFSKQRSIIENLYPSEQKALSAVTADQRLATLAKLDSEKGPVFMRSYAKYLIPTNCSYANESALQNLQSNSQLSDGTDRALKEAIGQEQKCLLIKSKMSH</sequence>
<dbReference type="NCBIfam" id="TIGR02412">
    <property type="entry name" value="pepN_strep_liv"/>
    <property type="match status" value="1"/>
</dbReference>
<dbReference type="InterPro" id="IPR045357">
    <property type="entry name" value="Aminopeptidase_N-like_N"/>
</dbReference>
<dbReference type="InterPro" id="IPR042097">
    <property type="entry name" value="Aminopeptidase_N-like_N_sf"/>
</dbReference>
<evidence type="ECO:0000259" key="13">
    <source>
        <dbReference type="Pfam" id="PF01433"/>
    </source>
</evidence>
<dbReference type="GO" id="GO:0042277">
    <property type="term" value="F:peptide binding"/>
    <property type="evidence" value="ECO:0007669"/>
    <property type="project" value="TreeGrafter"/>
</dbReference>
<evidence type="ECO:0000259" key="14">
    <source>
        <dbReference type="Pfam" id="PF11838"/>
    </source>
</evidence>
<dbReference type="Pfam" id="PF11838">
    <property type="entry name" value="ERAP1_C"/>
    <property type="match status" value="1"/>
</dbReference>
<dbReference type="GO" id="GO:0016020">
    <property type="term" value="C:membrane"/>
    <property type="evidence" value="ECO:0007669"/>
    <property type="project" value="TreeGrafter"/>
</dbReference>
<dbReference type="CDD" id="cd09602">
    <property type="entry name" value="M1_APN"/>
    <property type="match status" value="1"/>
</dbReference>
<proteinExistence type="inferred from homology"/>
<dbReference type="OrthoDB" id="100605at2"/>
<dbReference type="GO" id="GO:0043171">
    <property type="term" value="P:peptide catabolic process"/>
    <property type="evidence" value="ECO:0007669"/>
    <property type="project" value="TreeGrafter"/>
</dbReference>
<keyword evidence="12" id="KW-0732">Signal</keyword>
<evidence type="ECO:0000256" key="2">
    <source>
        <dbReference type="ARBA" id="ARBA00001947"/>
    </source>
</evidence>
<dbReference type="EMBL" id="CP000472">
    <property type="protein sequence ID" value="ACJ27681.1"/>
    <property type="molecule type" value="Genomic_DNA"/>
</dbReference>
<evidence type="ECO:0000256" key="8">
    <source>
        <dbReference type="ARBA" id="ARBA00022723"/>
    </source>
</evidence>
<accession>B8CJX8</accession>
<dbReference type="SUPFAM" id="SSF55486">
    <property type="entry name" value="Metalloproteases ('zincins'), catalytic domain"/>
    <property type="match status" value="1"/>
</dbReference>
<evidence type="ECO:0000256" key="11">
    <source>
        <dbReference type="ARBA" id="ARBA00023049"/>
    </source>
</evidence>
<dbReference type="PANTHER" id="PTHR11533:SF174">
    <property type="entry name" value="PUROMYCIN-SENSITIVE AMINOPEPTIDASE-RELATED"/>
    <property type="match status" value="1"/>
</dbReference>
<evidence type="ECO:0000256" key="1">
    <source>
        <dbReference type="ARBA" id="ARBA00000098"/>
    </source>
</evidence>
<keyword evidence="9 16" id="KW-0378">Hydrolase</keyword>
<evidence type="ECO:0000313" key="17">
    <source>
        <dbReference type="Proteomes" id="UP000000753"/>
    </source>
</evidence>
<dbReference type="eggNOG" id="COG0308">
    <property type="taxonomic scope" value="Bacteria"/>
</dbReference>
<comment type="similarity">
    <text evidence="3">Belongs to the peptidase M1 family.</text>
</comment>
<feature type="domain" description="Aminopeptidase N-like N-terminal" evidence="15">
    <location>
        <begin position="52"/>
        <end position="218"/>
    </location>
</feature>
<evidence type="ECO:0000256" key="7">
    <source>
        <dbReference type="ARBA" id="ARBA00022670"/>
    </source>
</evidence>
<dbReference type="InterPro" id="IPR012778">
    <property type="entry name" value="Pept_M1_aminopeptidase"/>
</dbReference>
<keyword evidence="7" id="KW-0645">Protease</keyword>
<evidence type="ECO:0000256" key="6">
    <source>
        <dbReference type="ARBA" id="ARBA00022438"/>
    </source>
</evidence>
<dbReference type="GO" id="GO:0008270">
    <property type="term" value="F:zinc ion binding"/>
    <property type="evidence" value="ECO:0007669"/>
    <property type="project" value="InterPro"/>
</dbReference>
<evidence type="ECO:0000256" key="3">
    <source>
        <dbReference type="ARBA" id="ARBA00010136"/>
    </source>
</evidence>
<evidence type="ECO:0000256" key="10">
    <source>
        <dbReference type="ARBA" id="ARBA00022833"/>
    </source>
</evidence>
<evidence type="ECO:0000256" key="12">
    <source>
        <dbReference type="SAM" id="SignalP"/>
    </source>
</evidence>
<dbReference type="FunFam" id="2.60.40.1730:FF:000010">
    <property type="entry name" value="Putative aminopeptidase N"/>
    <property type="match status" value="1"/>
</dbReference>
<keyword evidence="8" id="KW-0479">Metal-binding</keyword>
<dbReference type="SUPFAM" id="SSF63737">
    <property type="entry name" value="Leukotriene A4 hydrolase N-terminal domain"/>
    <property type="match status" value="1"/>
</dbReference>
<dbReference type="GO" id="GO:0005737">
    <property type="term" value="C:cytoplasm"/>
    <property type="evidence" value="ECO:0007669"/>
    <property type="project" value="TreeGrafter"/>
</dbReference>
<protein>
    <recommendedName>
        <fullName evidence="5">Aminopeptidase N</fullName>
        <ecNumber evidence="4">3.4.11.2</ecNumber>
    </recommendedName>
</protein>
<keyword evidence="11" id="KW-0482">Metalloprotease</keyword>
<keyword evidence="6 16" id="KW-0031">Aminopeptidase</keyword>
<dbReference type="Proteomes" id="UP000000753">
    <property type="component" value="Chromosome"/>
</dbReference>
<dbReference type="InterPro" id="IPR027268">
    <property type="entry name" value="Peptidase_M4/M1_CTD_sf"/>
</dbReference>
<dbReference type="AlphaFoldDB" id="B8CJX8"/>
<name>B8CJX8_SHEPW</name>
<dbReference type="HOGENOM" id="CLU_007335_1_1_6"/>
<reference evidence="16 17" key="1">
    <citation type="journal article" date="2008" name="PLoS ONE">
        <title>Environmental adaptation: genomic analysis of the piezotolerant and psychrotolerant deep-sea iron reducing bacterium Shewanella piezotolerans WP3.</title>
        <authorList>
            <person name="Wang F."/>
            <person name="Wang J."/>
            <person name="Jian H."/>
            <person name="Zhang B."/>
            <person name="Li S."/>
            <person name="Wang F."/>
            <person name="Zeng X."/>
            <person name="Gao L."/>
            <person name="Bartlett D.H."/>
            <person name="Yu J."/>
            <person name="Hu S."/>
            <person name="Xiao X."/>
        </authorList>
    </citation>
    <scope>NUCLEOTIDE SEQUENCE [LARGE SCALE GENOMIC DNA]</scope>
    <source>
        <strain evidence="17">WP3 / JCM 13877</strain>
    </source>
</reference>
<feature type="domain" description="Peptidase M1 membrane alanine aminopeptidase" evidence="13">
    <location>
        <begin position="260"/>
        <end position="471"/>
    </location>
</feature>
<organism evidence="16 17">
    <name type="scientific">Shewanella piezotolerans (strain WP3 / JCM 13877)</name>
    <dbReference type="NCBI Taxonomy" id="225849"/>
    <lineage>
        <taxon>Bacteria</taxon>
        <taxon>Pseudomonadati</taxon>
        <taxon>Pseudomonadota</taxon>
        <taxon>Gammaproteobacteria</taxon>
        <taxon>Alteromonadales</taxon>
        <taxon>Shewanellaceae</taxon>
        <taxon>Shewanella</taxon>
    </lineage>
</organism>
<dbReference type="InterPro" id="IPR050344">
    <property type="entry name" value="Peptidase_M1_aminopeptidases"/>
</dbReference>
<evidence type="ECO:0000313" key="16">
    <source>
        <dbReference type="EMBL" id="ACJ27681.1"/>
    </source>
</evidence>
<dbReference type="GO" id="GO:0005615">
    <property type="term" value="C:extracellular space"/>
    <property type="evidence" value="ECO:0007669"/>
    <property type="project" value="TreeGrafter"/>
</dbReference>
<dbReference type="FunFam" id="1.10.390.10:FF:000006">
    <property type="entry name" value="Puromycin-sensitive aminopeptidase"/>
    <property type="match status" value="1"/>
</dbReference>
<dbReference type="KEGG" id="swp:swp_0873"/>
<gene>
    <name evidence="16" type="ordered locus">swp_0873</name>
</gene>
<dbReference type="PRINTS" id="PR00756">
    <property type="entry name" value="ALADIPTASE"/>
</dbReference>
<dbReference type="RefSeq" id="WP_020911060.1">
    <property type="nucleotide sequence ID" value="NC_011566.1"/>
</dbReference>
<dbReference type="PROSITE" id="PS51257">
    <property type="entry name" value="PROKAR_LIPOPROTEIN"/>
    <property type="match status" value="1"/>
</dbReference>
<dbReference type="PANTHER" id="PTHR11533">
    <property type="entry name" value="PROTEASE M1 ZINC METALLOPROTEASE"/>
    <property type="match status" value="1"/>
</dbReference>
<dbReference type="EC" id="3.4.11.2" evidence="4"/>
<dbReference type="Pfam" id="PF01433">
    <property type="entry name" value="Peptidase_M1"/>
    <property type="match status" value="1"/>
</dbReference>
<dbReference type="Gene3D" id="2.60.40.1730">
    <property type="entry name" value="tricorn interacting facor f3 domain"/>
    <property type="match status" value="1"/>
</dbReference>
<comment type="cofactor">
    <cofactor evidence="2">
        <name>Zn(2+)</name>
        <dbReference type="ChEBI" id="CHEBI:29105"/>
    </cofactor>
</comment>
<feature type="signal peptide" evidence="12">
    <location>
        <begin position="1"/>
        <end position="18"/>
    </location>
</feature>
<comment type="catalytic activity">
    <reaction evidence="1">
        <text>Release of an N-terminal amino acid, Xaa-|-Yaa- from a peptide, amide or arylamide. Xaa is preferably Ala, but may be most amino acids including Pro (slow action). When a terminal hydrophobic residue is followed by a prolyl residue, the two may be released as an intact Xaa-Pro dipeptide.</text>
        <dbReference type="EC" id="3.4.11.2"/>
    </reaction>
</comment>
<keyword evidence="10" id="KW-0862">Zinc</keyword>
<keyword evidence="17" id="KW-1185">Reference proteome</keyword>
<dbReference type="Pfam" id="PF17900">
    <property type="entry name" value="Peptidase_M1_N"/>
    <property type="match status" value="1"/>
</dbReference>
<dbReference type="InterPro" id="IPR024571">
    <property type="entry name" value="ERAP1-like_C_dom"/>
</dbReference>
<evidence type="ECO:0000259" key="15">
    <source>
        <dbReference type="Pfam" id="PF17900"/>
    </source>
</evidence>
<dbReference type="GO" id="GO:0006508">
    <property type="term" value="P:proteolysis"/>
    <property type="evidence" value="ECO:0007669"/>
    <property type="project" value="UniProtKB-KW"/>
</dbReference>
<dbReference type="GO" id="GO:0070006">
    <property type="term" value="F:metalloaminopeptidase activity"/>
    <property type="evidence" value="ECO:0007669"/>
    <property type="project" value="TreeGrafter"/>
</dbReference>
<dbReference type="InterPro" id="IPR014782">
    <property type="entry name" value="Peptidase_M1_dom"/>
</dbReference>
<dbReference type="GO" id="GO:0016285">
    <property type="term" value="F:alanyl aminopeptidase activity"/>
    <property type="evidence" value="ECO:0007669"/>
    <property type="project" value="UniProtKB-EC"/>
</dbReference>
<dbReference type="InterPro" id="IPR001930">
    <property type="entry name" value="Peptidase_M1"/>
</dbReference>
<evidence type="ECO:0000256" key="4">
    <source>
        <dbReference type="ARBA" id="ARBA00012564"/>
    </source>
</evidence>